<evidence type="ECO:0000256" key="11">
    <source>
        <dbReference type="ARBA" id="ARBA00034103"/>
    </source>
</evidence>
<feature type="domain" description="PDZ" evidence="19">
    <location>
        <begin position="277"/>
        <end position="365"/>
    </location>
</feature>
<evidence type="ECO:0000313" key="21">
    <source>
        <dbReference type="Proteomes" id="UP000024404"/>
    </source>
</evidence>
<evidence type="ECO:0000256" key="1">
    <source>
        <dbReference type="ARBA" id="ARBA00004245"/>
    </source>
</evidence>
<evidence type="ECO:0000259" key="18">
    <source>
        <dbReference type="PROSITE" id="PS50105"/>
    </source>
</evidence>
<comment type="subcellular location">
    <subcellularLocation>
        <location evidence="1">Cytoplasm</location>
        <location evidence="1">Cytoskeleton</location>
    </subcellularLocation>
    <subcellularLocation>
        <location evidence="11">Synapse</location>
    </subcellularLocation>
</comment>
<dbReference type="Gene3D" id="2.30.42.10">
    <property type="match status" value="1"/>
</dbReference>
<dbReference type="GO" id="GO:0051015">
    <property type="term" value="F:actin filament binding"/>
    <property type="evidence" value="ECO:0007669"/>
    <property type="project" value="TreeGrafter"/>
</dbReference>
<evidence type="ECO:0000256" key="2">
    <source>
        <dbReference type="ARBA" id="ARBA00022473"/>
    </source>
</evidence>
<proteinExistence type="predicted"/>
<sequence>MSVLPLELDLCEDARSRFTHTKALFEQLERGEQSPYYFSPRMSRPPPPPLPPKPNVQCPTSPLSQVKHNFSELVSDLDRLSTTHSVLPTRINGVDSLSSPMSALDSVITKKTNYEPYWRDPSFYKRRFGGLEGLAMNGTSDNDSIENSDAISAVAQDENDKEQTVKHTTYALVKSRKPESDDDNQLQGNGIDIENTTGFNLLLEECSSGTRTDSNGDLPGVTEVIRGLSPEFDVAGRKVFSTHSIMDYDRRNDEIDPVASCAEYELERRLDKMQIFDVHLKKGAEGLGVSIIGMGVGADSGLEKLGIFVKSITPGGAVHRNGQIRVCDQIVSVDGVSLVGVSQIFAAETLRATGSEVVFTIGREENLEESEVAQLIRQSLEADRFREAEELEEDEGDSDDSEEPILKEERKIRKRIDDLEVELTESQKKADQMKEILESSRAHYTMLESKYEQANQLLRSYQEREKELLEREEAHVDQLRQKDAHYSALVSQLKERIEELERRLDEMAQRRTTVIEGELSELKEQLAARDVSPALAYKPTGPMDHDSIKSAKILAMKTSSLPSKSASTSAYRRVNGTESACESVADDASDDQKSSHDSPIPRISEPASPAVLHKFAHRRILFPLRRRYITISAEHEFWRDTFQSIQGLQVLHWTCDDVCQLLIQMGLDKYIPEFTVNQINGTKFLDLDGNKLKAMGIQNHSDRAVIKKKIKAIKSKIERERKQLEKESRLRTVAPVH</sequence>
<reference evidence="21" key="1">
    <citation type="submission" date="2013-10" db="EMBL/GenBank/DDBJ databases">
        <title>Genome sequencing of Onchocerca volvulus.</title>
        <authorList>
            <person name="Cotton J."/>
            <person name="Tsai J."/>
            <person name="Stanley E."/>
            <person name="Tracey A."/>
            <person name="Holroyd N."/>
            <person name="Lustigman S."/>
            <person name="Berriman M."/>
        </authorList>
    </citation>
    <scope>NUCLEOTIDE SEQUENCE</scope>
</reference>
<dbReference type="Gene3D" id="1.10.150.50">
    <property type="entry name" value="Transcription Factor, Ets-1"/>
    <property type="match status" value="1"/>
</dbReference>
<dbReference type="GO" id="GO:0014069">
    <property type="term" value="C:postsynaptic density"/>
    <property type="evidence" value="ECO:0007669"/>
    <property type="project" value="TreeGrafter"/>
</dbReference>
<dbReference type="OMA" id="TIGREQN"/>
<keyword evidence="4" id="KW-0597">Phosphoprotein</keyword>
<evidence type="ECO:0000256" key="13">
    <source>
        <dbReference type="ARBA" id="ARBA00076637"/>
    </source>
</evidence>
<dbReference type="PROSITE" id="PS50106">
    <property type="entry name" value="PDZ"/>
    <property type="match status" value="1"/>
</dbReference>
<dbReference type="Pfam" id="PF07647">
    <property type="entry name" value="SAM_2"/>
    <property type="match status" value="1"/>
</dbReference>
<dbReference type="SMART" id="SM00454">
    <property type="entry name" value="SAM"/>
    <property type="match status" value="1"/>
</dbReference>
<dbReference type="InterPro" id="IPR001660">
    <property type="entry name" value="SAM"/>
</dbReference>
<dbReference type="InterPro" id="IPR013761">
    <property type="entry name" value="SAM/pointed_sf"/>
</dbReference>
<keyword evidence="9" id="KW-0009">Actin-binding</keyword>
<feature type="domain" description="SAM" evidence="18">
    <location>
        <begin position="653"/>
        <end position="716"/>
    </location>
</feature>
<evidence type="ECO:0000256" key="8">
    <source>
        <dbReference type="ARBA" id="ARBA00023054"/>
    </source>
</evidence>
<feature type="region of interest" description="Disordered" evidence="17">
    <location>
        <begin position="387"/>
        <end position="408"/>
    </location>
</feature>
<evidence type="ECO:0000256" key="10">
    <source>
        <dbReference type="ARBA" id="ARBA00023212"/>
    </source>
</evidence>
<evidence type="ECO:0000256" key="17">
    <source>
        <dbReference type="SAM" id="MobiDB-lite"/>
    </source>
</evidence>
<keyword evidence="7" id="KW-0770">Synapse</keyword>
<dbReference type="GO" id="GO:0007416">
    <property type="term" value="P:synapse assembly"/>
    <property type="evidence" value="ECO:0007669"/>
    <property type="project" value="EnsemblMetazoa"/>
</dbReference>
<feature type="coiled-coil region" evidence="16">
    <location>
        <begin position="703"/>
        <end position="730"/>
    </location>
</feature>
<evidence type="ECO:0000259" key="19">
    <source>
        <dbReference type="PROSITE" id="PS50106"/>
    </source>
</evidence>
<dbReference type="InterPro" id="IPR036034">
    <property type="entry name" value="PDZ_sf"/>
</dbReference>
<feature type="region of interest" description="Disordered" evidence="17">
    <location>
        <begin position="580"/>
        <end position="605"/>
    </location>
</feature>
<dbReference type="CDD" id="cd09512">
    <property type="entry name" value="SAM_Neurabin-like"/>
    <property type="match status" value="1"/>
</dbReference>
<feature type="coiled-coil region" evidence="16">
    <location>
        <begin position="409"/>
        <end position="517"/>
    </location>
</feature>
<accession>A0A8R1TP84</accession>
<dbReference type="FunFam" id="1.10.150.50:FF:000008">
    <property type="entry name" value="Neurabin-1 isoform 1-like protein"/>
    <property type="match status" value="1"/>
</dbReference>
<keyword evidence="10" id="KW-0206">Cytoskeleton</keyword>
<evidence type="ECO:0000256" key="5">
    <source>
        <dbReference type="ARBA" id="ARBA00022782"/>
    </source>
</evidence>
<dbReference type="Pfam" id="PF00595">
    <property type="entry name" value="PDZ"/>
    <property type="match status" value="1"/>
</dbReference>
<evidence type="ECO:0000256" key="6">
    <source>
        <dbReference type="ARBA" id="ARBA00022902"/>
    </source>
</evidence>
<keyword evidence="8 16" id="KW-0175">Coiled coil</keyword>
<organism evidence="20 21">
    <name type="scientific">Onchocerca volvulus</name>
    <dbReference type="NCBI Taxonomy" id="6282"/>
    <lineage>
        <taxon>Eukaryota</taxon>
        <taxon>Metazoa</taxon>
        <taxon>Ecdysozoa</taxon>
        <taxon>Nematoda</taxon>
        <taxon>Chromadorea</taxon>
        <taxon>Rhabditida</taxon>
        <taxon>Spirurina</taxon>
        <taxon>Spiruromorpha</taxon>
        <taxon>Filarioidea</taxon>
        <taxon>Onchocercidae</taxon>
        <taxon>Onchocerca</taxon>
    </lineage>
</organism>
<dbReference type="FunFam" id="2.30.42.10:FF:000010">
    <property type="entry name" value="Neurabin-1 isoform 1"/>
    <property type="match status" value="1"/>
</dbReference>
<dbReference type="EMBL" id="CMVM020000047">
    <property type="status" value="NOT_ANNOTATED_CDS"/>
    <property type="molecule type" value="Genomic_DNA"/>
</dbReference>
<keyword evidence="21" id="KW-1185">Reference proteome</keyword>
<dbReference type="AlphaFoldDB" id="A0A8R1TP84"/>
<dbReference type="SUPFAM" id="SSF50156">
    <property type="entry name" value="PDZ domain-like"/>
    <property type="match status" value="1"/>
</dbReference>
<dbReference type="PANTHER" id="PTHR16154:SF6">
    <property type="entry name" value="SPINOPHILIN, ISOFORM J"/>
    <property type="match status" value="1"/>
</dbReference>
<dbReference type="GO" id="GO:0030425">
    <property type="term" value="C:dendrite"/>
    <property type="evidence" value="ECO:0007669"/>
    <property type="project" value="TreeGrafter"/>
</dbReference>
<name>A0A8R1TP84_ONCVO</name>
<evidence type="ECO:0000256" key="16">
    <source>
        <dbReference type="SAM" id="Coils"/>
    </source>
</evidence>
<dbReference type="GO" id="GO:0007015">
    <property type="term" value="P:actin filament organization"/>
    <property type="evidence" value="ECO:0007669"/>
    <property type="project" value="TreeGrafter"/>
</dbReference>
<dbReference type="GO" id="GO:0019722">
    <property type="term" value="P:calcium-mediated signaling"/>
    <property type="evidence" value="ECO:0007669"/>
    <property type="project" value="TreeGrafter"/>
</dbReference>
<evidence type="ECO:0000256" key="9">
    <source>
        <dbReference type="ARBA" id="ARBA00023203"/>
    </source>
</evidence>
<dbReference type="GO" id="GO:0031175">
    <property type="term" value="P:neuron projection development"/>
    <property type="evidence" value="ECO:0007669"/>
    <property type="project" value="TreeGrafter"/>
</dbReference>
<evidence type="ECO:0000256" key="7">
    <source>
        <dbReference type="ARBA" id="ARBA00023018"/>
    </source>
</evidence>
<dbReference type="GO" id="GO:0030864">
    <property type="term" value="C:cortical actin cytoskeleton"/>
    <property type="evidence" value="ECO:0007669"/>
    <property type="project" value="EnsemblMetazoa"/>
</dbReference>
<dbReference type="SMART" id="SM00228">
    <property type="entry name" value="PDZ"/>
    <property type="match status" value="1"/>
</dbReference>
<reference evidence="20" key="2">
    <citation type="submission" date="2022-06" db="UniProtKB">
        <authorList>
            <consortium name="EnsemblMetazoa"/>
        </authorList>
    </citation>
    <scope>IDENTIFICATION</scope>
</reference>
<evidence type="ECO:0000256" key="14">
    <source>
        <dbReference type="ARBA" id="ARBA00077125"/>
    </source>
</evidence>
<evidence type="ECO:0000256" key="4">
    <source>
        <dbReference type="ARBA" id="ARBA00022553"/>
    </source>
</evidence>
<dbReference type="InterPro" id="IPR043446">
    <property type="entry name" value="Neurabin-like"/>
</dbReference>
<keyword evidence="3" id="KW-0963">Cytoplasm</keyword>
<keyword evidence="2" id="KW-0217">Developmental protein</keyword>
<dbReference type="Pfam" id="PF17817">
    <property type="entry name" value="PDZ_5"/>
    <property type="match status" value="1"/>
</dbReference>
<dbReference type="PROSITE" id="PS50105">
    <property type="entry name" value="SAM_DOMAIN"/>
    <property type="match status" value="1"/>
</dbReference>
<dbReference type="GO" id="GO:0048786">
    <property type="term" value="C:presynaptic active zone"/>
    <property type="evidence" value="ECO:0007669"/>
    <property type="project" value="EnsemblMetazoa"/>
</dbReference>
<evidence type="ECO:0000256" key="3">
    <source>
        <dbReference type="ARBA" id="ARBA00022490"/>
    </source>
</evidence>
<dbReference type="InterPro" id="IPR001478">
    <property type="entry name" value="PDZ"/>
</dbReference>
<keyword evidence="6" id="KW-0524">Neurogenesis</keyword>
<keyword evidence="5" id="KW-0221">Differentiation</keyword>
<dbReference type="GO" id="GO:0001725">
    <property type="term" value="C:stress fiber"/>
    <property type="evidence" value="ECO:0007669"/>
    <property type="project" value="EnsemblMetazoa"/>
</dbReference>
<feature type="compositionally biased region" description="Acidic residues" evidence="17">
    <location>
        <begin position="389"/>
        <end position="403"/>
    </location>
</feature>
<evidence type="ECO:0000313" key="20">
    <source>
        <dbReference type="EnsemblMetazoa" id="OVOC1520.1"/>
    </source>
</evidence>
<evidence type="ECO:0000256" key="12">
    <source>
        <dbReference type="ARBA" id="ARBA00067399"/>
    </source>
</evidence>
<protein>
    <recommendedName>
        <fullName evidence="12">Neurabin-1</fullName>
    </recommendedName>
    <alternativeName>
        <fullName evidence="14">Neurabin-I</fullName>
    </alternativeName>
    <alternativeName>
        <fullName evidence="13">Neural tissue-specific F-actin-binding protein I</fullName>
    </alternativeName>
    <alternativeName>
        <fullName evidence="15">Protein phosphatase 1 regulatory subunit 9A</fullName>
    </alternativeName>
</protein>
<dbReference type="SUPFAM" id="SSF47769">
    <property type="entry name" value="SAM/Pointed domain"/>
    <property type="match status" value="1"/>
</dbReference>
<dbReference type="EnsemblMetazoa" id="OVOC1520.1">
    <property type="protein sequence ID" value="OVOC1520.1"/>
    <property type="gene ID" value="WBGene00238329"/>
</dbReference>
<evidence type="ECO:0000256" key="15">
    <source>
        <dbReference type="ARBA" id="ARBA00082439"/>
    </source>
</evidence>
<dbReference type="InterPro" id="IPR040645">
    <property type="entry name" value="Neurabin-1/2_PDZ"/>
</dbReference>
<dbReference type="Proteomes" id="UP000024404">
    <property type="component" value="Unassembled WGS sequence"/>
</dbReference>
<dbReference type="GO" id="GO:0036062">
    <property type="term" value="C:presynaptic periactive zone"/>
    <property type="evidence" value="ECO:0007669"/>
    <property type="project" value="EnsemblMetazoa"/>
</dbReference>
<dbReference type="PANTHER" id="PTHR16154">
    <property type="entry name" value="NEURABIN"/>
    <property type="match status" value="1"/>
</dbReference>